<evidence type="ECO:0000259" key="1">
    <source>
        <dbReference type="Pfam" id="PF12697"/>
    </source>
</evidence>
<dbReference type="InterPro" id="IPR029058">
    <property type="entry name" value="AB_hydrolase_fold"/>
</dbReference>
<name>A0A7K1U0G8_9BACT</name>
<sequence>MSSSTIVFLTGAYVSHACWDQWQSFFQEKGYNTMAPPWPGKDADTETLRRRHPDKHLSAVTMDDVVNHYTSIIQKLPEKPILIGHSFGGLFTQVLLNRGYAAGAVAIHAVPPQGVFPYELNFLKSNLPTLGFFSSLDKTYLMPFKKWQFSFTNGMSLEQQKKGYEQLVIPESKRAARGGLTKAAYVDFSKPHPPLLLLAGTDDQCIPEHLCRRVHKSYRDRNSVTEYVVNKRNHFVLGLPGWQKDAQFIYNWLQTH</sequence>
<feature type="domain" description="AB hydrolase-1" evidence="1">
    <location>
        <begin position="6"/>
        <end position="236"/>
    </location>
</feature>
<dbReference type="InterPro" id="IPR000073">
    <property type="entry name" value="AB_hydrolase_1"/>
</dbReference>
<evidence type="ECO:0000313" key="3">
    <source>
        <dbReference type="Proteomes" id="UP000461730"/>
    </source>
</evidence>
<dbReference type="EMBL" id="WRXN01000002">
    <property type="protein sequence ID" value="MVT07867.1"/>
    <property type="molecule type" value="Genomic_DNA"/>
</dbReference>
<comment type="caution">
    <text evidence="2">The sequence shown here is derived from an EMBL/GenBank/DDBJ whole genome shotgun (WGS) entry which is preliminary data.</text>
</comment>
<organism evidence="2 3">
    <name type="scientific">Chitinophaga tropicalis</name>
    <dbReference type="NCBI Taxonomy" id="2683588"/>
    <lineage>
        <taxon>Bacteria</taxon>
        <taxon>Pseudomonadati</taxon>
        <taxon>Bacteroidota</taxon>
        <taxon>Chitinophagia</taxon>
        <taxon>Chitinophagales</taxon>
        <taxon>Chitinophagaceae</taxon>
        <taxon>Chitinophaga</taxon>
    </lineage>
</organism>
<reference evidence="2 3" key="1">
    <citation type="submission" date="2019-12" db="EMBL/GenBank/DDBJ databases">
        <title>Chitinophaga sp. strain ysch24 (GDMCC 1.1355), whole genome shotgun sequence.</title>
        <authorList>
            <person name="Zhang X."/>
        </authorList>
    </citation>
    <scope>NUCLEOTIDE SEQUENCE [LARGE SCALE GENOMIC DNA]</scope>
    <source>
        <strain evidence="3">ysch24</strain>
    </source>
</reference>
<dbReference type="Pfam" id="PF12697">
    <property type="entry name" value="Abhydrolase_6"/>
    <property type="match status" value="1"/>
</dbReference>
<dbReference type="SUPFAM" id="SSF53474">
    <property type="entry name" value="alpha/beta-Hydrolases"/>
    <property type="match status" value="1"/>
</dbReference>
<evidence type="ECO:0000313" key="2">
    <source>
        <dbReference type="EMBL" id="MVT07867.1"/>
    </source>
</evidence>
<dbReference type="Proteomes" id="UP000461730">
    <property type="component" value="Unassembled WGS sequence"/>
</dbReference>
<accession>A0A7K1U0G8</accession>
<dbReference type="Gene3D" id="3.40.50.1820">
    <property type="entry name" value="alpha/beta hydrolase"/>
    <property type="match status" value="1"/>
</dbReference>
<keyword evidence="3" id="KW-1185">Reference proteome</keyword>
<dbReference type="AlphaFoldDB" id="A0A7K1U0G8"/>
<keyword evidence="2" id="KW-0378">Hydrolase</keyword>
<proteinExistence type="predicted"/>
<dbReference type="GO" id="GO:0016787">
    <property type="term" value="F:hydrolase activity"/>
    <property type="evidence" value="ECO:0007669"/>
    <property type="project" value="UniProtKB-KW"/>
</dbReference>
<protein>
    <submittedName>
        <fullName evidence="2">Alpha/beta fold hydrolase</fullName>
    </submittedName>
</protein>
<gene>
    <name evidence="2" type="ORF">GO493_06310</name>
</gene>